<dbReference type="HOGENOM" id="CLU_2776770_0_0_1"/>
<proteinExistence type="predicted"/>
<sequence length="69" mass="7180">MPMCIGFAGPPSSIRIVRINIDVTKASRNRPRAVEMDGSRVVATPSGPGSSAAMKPDAAIPAIICEIMV</sequence>
<evidence type="ECO:0000313" key="3">
    <source>
        <dbReference type="Proteomes" id="UP000001055"/>
    </source>
</evidence>
<evidence type="ECO:0000313" key="2">
    <source>
        <dbReference type="EMBL" id="EDP89904.1"/>
    </source>
</evidence>
<protein>
    <submittedName>
        <fullName evidence="2">Uncharacterized protein</fullName>
    </submittedName>
</protein>
<organism evidence="2 3">
    <name type="scientific">Phaeosphaeria nodorum (strain SN15 / ATCC MYA-4574 / FGSC 10173)</name>
    <name type="common">Glume blotch fungus</name>
    <name type="synonym">Parastagonospora nodorum</name>
    <dbReference type="NCBI Taxonomy" id="321614"/>
    <lineage>
        <taxon>Eukaryota</taxon>
        <taxon>Fungi</taxon>
        <taxon>Dikarya</taxon>
        <taxon>Ascomycota</taxon>
        <taxon>Pezizomycotina</taxon>
        <taxon>Dothideomycetes</taxon>
        <taxon>Pleosporomycetidae</taxon>
        <taxon>Pleosporales</taxon>
        <taxon>Pleosporineae</taxon>
        <taxon>Phaeosphaeriaceae</taxon>
        <taxon>Parastagonospora</taxon>
    </lineage>
</organism>
<dbReference type="RefSeq" id="XP_001795223.1">
    <property type="nucleotide sequence ID" value="XM_001795171.1"/>
</dbReference>
<reference evidence="3" key="1">
    <citation type="journal article" date="2007" name="Plant Cell">
        <title>Dothideomycete-plant interactions illuminated by genome sequencing and EST analysis of the wheat pathogen Stagonospora nodorum.</title>
        <authorList>
            <person name="Hane J.K."/>
            <person name="Lowe R.G."/>
            <person name="Solomon P.S."/>
            <person name="Tan K.C."/>
            <person name="Schoch C.L."/>
            <person name="Spatafora J.W."/>
            <person name="Crous P.W."/>
            <person name="Kodira C."/>
            <person name="Birren B.W."/>
            <person name="Galagan J.E."/>
            <person name="Torriani S.F."/>
            <person name="McDonald B.A."/>
            <person name="Oliver R.P."/>
        </authorList>
    </citation>
    <scope>NUCLEOTIDE SEQUENCE [LARGE SCALE GENOMIC DNA]</scope>
    <source>
        <strain evidence="3">SN15 / ATCC MYA-4574 / FGSC 10173</strain>
    </source>
</reference>
<dbReference type="Proteomes" id="UP000001055">
    <property type="component" value="Unassembled WGS sequence"/>
</dbReference>
<dbReference type="EMBL" id="CH445331">
    <property type="protein sequence ID" value="EDP89904.1"/>
    <property type="molecule type" value="Genomic_DNA"/>
</dbReference>
<feature type="region of interest" description="Disordered" evidence="1">
    <location>
        <begin position="30"/>
        <end position="54"/>
    </location>
</feature>
<evidence type="ECO:0000256" key="1">
    <source>
        <dbReference type="SAM" id="MobiDB-lite"/>
    </source>
</evidence>
<dbReference type="GeneID" id="5972098"/>
<accession>A9JX48</accession>
<name>A9JX48_PHANO</name>
<gene>
    <name evidence="2" type="ORF">SNOG_20048</name>
</gene>
<dbReference type="KEGG" id="pno:SNOG_20048"/>
<dbReference type="AlphaFoldDB" id="A9JX48"/>
<dbReference type="InParanoid" id="A9JX48"/>